<comment type="cofactor">
    <cofactor evidence="2">
        <name>Zn(2+)</name>
        <dbReference type="ChEBI" id="CHEBI:29105"/>
    </cofactor>
</comment>
<evidence type="ECO:0000256" key="5">
    <source>
        <dbReference type="ARBA" id="ARBA00018546"/>
    </source>
</evidence>
<dbReference type="GO" id="GO:0000224">
    <property type="term" value="F:peptide-N4-(N-acetyl-beta-glucosaminyl)asparagine amidase activity"/>
    <property type="evidence" value="ECO:0007669"/>
    <property type="project" value="UniProtKB-EC"/>
</dbReference>
<accession>A0A6N3E6F8</accession>
<sequence length="645" mass="75532">MKNLLLCCLAATLAVSSCQKTSIRQTLEKAGENRRELETVLEHYKNEPLKEKAARFLLENMDGHFAHTGEAVDVYDNYMDSVFRHCNGDRVFWIMKYDTILQRTGLDLELSQDERLYDAQSVTADFLTEHIDSAFTVWQQNWNKQYSFEMFCRYVLPYRIGNEKTSLWRKTFTVPSWVREAYAPNQDNSTYAYGMANDILGGMRSVIYYPPQFLPDLPLTALEHVKSASCKEYAHLCVAVLRAHGLPATIDFTPQWGNRGLGHEWCVFFPDNHSFIPFNPGERLGDHFMKRKEDRLTKVFRQTYEKQPESLYMQNKGEEEIPDLFDTPYIMDVTREYTATSDVEVELYDDVESGRFVYLSVFDNQDWSIVHWGTRHGRKATFRDMARNVVYMPVHYSEENGTVPAGDAFLLDPQGNIHKMTADTTQRTTVEVKRKFRDVRSNQFLQGVIGGKFQVANQEDFSDSLTIHVIPHLKDNKFHVVHPRYTGKYRYFRYLSPDWSRGNMAELYTFNAAGDTLKHKRLMGNFHVRPWCGPENLFDGNVLSFYDSHDVYGVWYGWELEQSENVARIVFLPRNDDNFIREGEEYELFYWNHGTWMSLGRKTGNFEAVLKYDNVPAHALFRLHNRTKGSEERIFTYEDGKQIWW</sequence>
<dbReference type="RefSeq" id="WP_412442045.1">
    <property type="nucleotide sequence ID" value="NZ_CACRUT010000015.1"/>
</dbReference>
<dbReference type="InterPro" id="IPR002931">
    <property type="entry name" value="Transglutaminase-like"/>
</dbReference>
<proteinExistence type="predicted"/>
<dbReference type="AlphaFoldDB" id="A0A6N3E6F8"/>
<evidence type="ECO:0000256" key="3">
    <source>
        <dbReference type="ARBA" id="ARBA00004496"/>
    </source>
</evidence>
<dbReference type="SUPFAM" id="SSF49785">
    <property type="entry name" value="Galactose-binding domain-like"/>
    <property type="match status" value="1"/>
</dbReference>
<feature type="domain" description="Transglutaminase-like" evidence="8">
    <location>
        <begin position="195"/>
        <end position="280"/>
    </location>
</feature>
<gene>
    <name evidence="9" type="ORF">PCLFYP37_02574</name>
</gene>
<dbReference type="Gene3D" id="2.60.120.260">
    <property type="entry name" value="Galactose-binding domain-like"/>
    <property type="match status" value="2"/>
</dbReference>
<dbReference type="PANTHER" id="PTHR35532:SF5">
    <property type="entry name" value="CARBOHYDRATE-BINDING DOMAIN-CONTAINING PROTEIN"/>
    <property type="match status" value="1"/>
</dbReference>
<evidence type="ECO:0000256" key="4">
    <source>
        <dbReference type="ARBA" id="ARBA00012158"/>
    </source>
</evidence>
<evidence type="ECO:0000256" key="2">
    <source>
        <dbReference type="ARBA" id="ARBA00001947"/>
    </source>
</evidence>
<comment type="catalytic activity">
    <reaction evidence="1">
        <text>Hydrolysis of an N(4)-(acetyl-beta-D-glucosaminyl)asparagine residue in which the glucosamine residue may be further glycosylated, to yield a (substituted) N-acetyl-beta-D-glucosaminylamine and a peptide containing an aspartate residue.</text>
        <dbReference type="EC" id="3.5.1.52"/>
    </reaction>
</comment>
<evidence type="ECO:0000259" key="8">
    <source>
        <dbReference type="Pfam" id="PF01841"/>
    </source>
</evidence>
<protein>
    <recommendedName>
        <fullName evidence="5">Peptide-N(4)-(N-acetyl-beta-glucosaminyl)asparagine amidase</fullName>
        <ecNumber evidence="4">3.5.1.52</ecNumber>
    </recommendedName>
    <alternativeName>
        <fullName evidence="7">Peptide:N-glycanase</fullName>
    </alternativeName>
</protein>
<organism evidence="9">
    <name type="scientific">Paraprevotella clara</name>
    <dbReference type="NCBI Taxonomy" id="454154"/>
    <lineage>
        <taxon>Bacteria</taxon>
        <taxon>Pseudomonadati</taxon>
        <taxon>Bacteroidota</taxon>
        <taxon>Bacteroidia</taxon>
        <taxon>Bacteroidales</taxon>
        <taxon>Prevotellaceae</taxon>
        <taxon>Paraprevotella</taxon>
    </lineage>
</organism>
<evidence type="ECO:0000313" key="9">
    <source>
        <dbReference type="EMBL" id="VYU34301.1"/>
    </source>
</evidence>
<dbReference type="EMBL" id="CACRUT010000015">
    <property type="protein sequence ID" value="VYU34301.1"/>
    <property type="molecule type" value="Genomic_DNA"/>
</dbReference>
<dbReference type="PROSITE" id="PS51257">
    <property type="entry name" value="PROKAR_LIPOPROTEIN"/>
    <property type="match status" value="1"/>
</dbReference>
<reference evidence="9" key="1">
    <citation type="submission" date="2019-11" db="EMBL/GenBank/DDBJ databases">
        <authorList>
            <person name="Feng L."/>
        </authorList>
    </citation>
    <scope>NUCLEOTIDE SEQUENCE</scope>
    <source>
        <strain evidence="9">PclaraLFYP37</strain>
    </source>
</reference>
<dbReference type="InterPro" id="IPR008979">
    <property type="entry name" value="Galactose-bd-like_sf"/>
</dbReference>
<dbReference type="EC" id="3.5.1.52" evidence="4"/>
<dbReference type="Pfam" id="PF01841">
    <property type="entry name" value="Transglut_core"/>
    <property type="match status" value="1"/>
</dbReference>
<evidence type="ECO:0000256" key="7">
    <source>
        <dbReference type="ARBA" id="ARBA00032901"/>
    </source>
</evidence>
<keyword evidence="6" id="KW-0963">Cytoplasm</keyword>
<dbReference type="SUPFAM" id="SSF54001">
    <property type="entry name" value="Cysteine proteinases"/>
    <property type="match status" value="1"/>
</dbReference>
<name>A0A6N3E6F8_9BACT</name>
<comment type="subcellular location">
    <subcellularLocation>
        <location evidence="3">Cytoplasm</location>
    </subcellularLocation>
</comment>
<evidence type="ECO:0000256" key="6">
    <source>
        <dbReference type="ARBA" id="ARBA00022490"/>
    </source>
</evidence>
<dbReference type="InterPro" id="IPR038765">
    <property type="entry name" value="Papain-like_cys_pep_sf"/>
</dbReference>
<evidence type="ECO:0000256" key="1">
    <source>
        <dbReference type="ARBA" id="ARBA00001650"/>
    </source>
</evidence>
<dbReference type="PANTHER" id="PTHR35532">
    <property type="entry name" value="SIMILAR TO POLYHYDROXYALKANOATE DEPOLYMERASE"/>
    <property type="match status" value="1"/>
</dbReference>
<dbReference type="GO" id="GO:0005737">
    <property type="term" value="C:cytoplasm"/>
    <property type="evidence" value="ECO:0007669"/>
    <property type="project" value="UniProtKB-SubCell"/>
</dbReference>